<proteinExistence type="predicted"/>
<name>A0ACB8CGC6_DERSI</name>
<evidence type="ECO:0000313" key="1">
    <source>
        <dbReference type="EMBL" id="KAH7941751.1"/>
    </source>
</evidence>
<accession>A0ACB8CGC6</accession>
<sequence length="278" mass="31028">MPDLPEDHRRIVIRPRDGLDLRKAGHCKVAEAIMAAAKITYDAAGEDVVCPNVTQNIVVVSTPLEKHAQNSVCIKQIKVGEKVYNVNAYYSAGDGYCKGVIRNVDREITEKELNTMIVHSRNPTAMQAKRIKDSGTVVIVFEGCEVPNYIKFGRVLLKCYLYRRQVDVCYICAKTHTSVKRSASYAERVTRRGIELVHSVIRLLSSCDSDENNGLKSQDGNDNLPGDFKIFLPSRSGETNGGARALLLARSWLVLGHDPPQDLVISRRKQHGRRRLVA</sequence>
<comment type="caution">
    <text evidence="1">The sequence shown here is derived from an EMBL/GenBank/DDBJ whole genome shotgun (WGS) entry which is preliminary data.</text>
</comment>
<dbReference type="Proteomes" id="UP000821865">
    <property type="component" value="Chromosome 7"/>
</dbReference>
<gene>
    <name evidence="1" type="ORF">HPB49_016932</name>
</gene>
<reference evidence="1" key="1">
    <citation type="submission" date="2020-05" db="EMBL/GenBank/DDBJ databases">
        <title>Large-scale comparative analyses of tick genomes elucidate their genetic diversity and vector capacities.</title>
        <authorList>
            <person name="Jia N."/>
            <person name="Wang J."/>
            <person name="Shi W."/>
            <person name="Du L."/>
            <person name="Sun Y."/>
            <person name="Zhan W."/>
            <person name="Jiang J."/>
            <person name="Wang Q."/>
            <person name="Zhang B."/>
            <person name="Ji P."/>
            <person name="Sakyi L.B."/>
            <person name="Cui X."/>
            <person name="Yuan T."/>
            <person name="Jiang B."/>
            <person name="Yang W."/>
            <person name="Lam T.T.-Y."/>
            <person name="Chang Q."/>
            <person name="Ding S."/>
            <person name="Wang X."/>
            <person name="Zhu J."/>
            <person name="Ruan X."/>
            <person name="Zhao L."/>
            <person name="Wei J."/>
            <person name="Que T."/>
            <person name="Du C."/>
            <person name="Cheng J."/>
            <person name="Dai P."/>
            <person name="Han X."/>
            <person name="Huang E."/>
            <person name="Gao Y."/>
            <person name="Liu J."/>
            <person name="Shao H."/>
            <person name="Ye R."/>
            <person name="Li L."/>
            <person name="Wei W."/>
            <person name="Wang X."/>
            <person name="Wang C."/>
            <person name="Yang T."/>
            <person name="Huo Q."/>
            <person name="Li W."/>
            <person name="Guo W."/>
            <person name="Chen H."/>
            <person name="Zhou L."/>
            <person name="Ni X."/>
            <person name="Tian J."/>
            <person name="Zhou Y."/>
            <person name="Sheng Y."/>
            <person name="Liu T."/>
            <person name="Pan Y."/>
            <person name="Xia L."/>
            <person name="Li J."/>
            <person name="Zhao F."/>
            <person name="Cao W."/>
        </authorList>
    </citation>
    <scope>NUCLEOTIDE SEQUENCE</scope>
    <source>
        <strain evidence="1">Dsil-2018</strain>
    </source>
</reference>
<keyword evidence="2" id="KW-1185">Reference proteome</keyword>
<protein>
    <submittedName>
        <fullName evidence="1">Uncharacterized protein</fullName>
    </submittedName>
</protein>
<evidence type="ECO:0000313" key="2">
    <source>
        <dbReference type="Proteomes" id="UP000821865"/>
    </source>
</evidence>
<organism evidence="1 2">
    <name type="scientific">Dermacentor silvarum</name>
    <name type="common">Tick</name>
    <dbReference type="NCBI Taxonomy" id="543639"/>
    <lineage>
        <taxon>Eukaryota</taxon>
        <taxon>Metazoa</taxon>
        <taxon>Ecdysozoa</taxon>
        <taxon>Arthropoda</taxon>
        <taxon>Chelicerata</taxon>
        <taxon>Arachnida</taxon>
        <taxon>Acari</taxon>
        <taxon>Parasitiformes</taxon>
        <taxon>Ixodida</taxon>
        <taxon>Ixodoidea</taxon>
        <taxon>Ixodidae</taxon>
        <taxon>Rhipicephalinae</taxon>
        <taxon>Dermacentor</taxon>
    </lineage>
</organism>
<dbReference type="EMBL" id="CM023476">
    <property type="protein sequence ID" value="KAH7941751.1"/>
    <property type="molecule type" value="Genomic_DNA"/>
</dbReference>